<feature type="transmembrane region" description="Helical" evidence="1">
    <location>
        <begin position="12"/>
        <end position="31"/>
    </location>
</feature>
<evidence type="ECO:0000313" key="2">
    <source>
        <dbReference type="EMBL" id="MBC9249861.1"/>
    </source>
</evidence>
<dbReference type="RefSeq" id="WP_187804973.1">
    <property type="nucleotide sequence ID" value="NZ_LZEU01000001.1"/>
</dbReference>
<protein>
    <recommendedName>
        <fullName evidence="4">DUF4345 domain-containing protein</fullName>
    </recommendedName>
</protein>
<proteinExistence type="predicted"/>
<dbReference type="Proteomes" id="UP000744555">
    <property type="component" value="Unassembled WGS sequence"/>
</dbReference>
<keyword evidence="3" id="KW-1185">Reference proteome</keyword>
<keyword evidence="1" id="KW-0812">Transmembrane</keyword>
<gene>
    <name evidence="2" type="ORF">A9179_06185</name>
</gene>
<evidence type="ECO:0008006" key="4">
    <source>
        <dbReference type="Google" id="ProtNLM"/>
    </source>
</evidence>
<organism evidence="2 3">
    <name type="scientific">Aquipseudomonas alcaligenes</name>
    <name type="common">Pseudomonas alcaligenes</name>
    <dbReference type="NCBI Taxonomy" id="43263"/>
    <lineage>
        <taxon>Bacteria</taxon>
        <taxon>Pseudomonadati</taxon>
        <taxon>Pseudomonadota</taxon>
        <taxon>Gammaproteobacteria</taxon>
        <taxon>Pseudomonadales</taxon>
        <taxon>Pseudomonadaceae</taxon>
        <taxon>Aquipseudomonas</taxon>
    </lineage>
</organism>
<sequence>MLGLWSAYSQTFLFWLCLGTTLVFALPIFCWPLHWARLMGWTIPQHTHLAIYFGRCLGAFILIVEALMLRAALTGEAMNVVFEMLAAVAVLMIAVHLYGAIRRIQPLSETLEIGFYSGMLVLVLLCWPLATHI</sequence>
<evidence type="ECO:0000256" key="1">
    <source>
        <dbReference type="SAM" id="Phobius"/>
    </source>
</evidence>
<accession>A0ABR7RX02</accession>
<name>A0ABR7RX02_AQUAC</name>
<keyword evidence="1" id="KW-1133">Transmembrane helix</keyword>
<feature type="transmembrane region" description="Helical" evidence="1">
    <location>
        <begin position="52"/>
        <end position="73"/>
    </location>
</feature>
<feature type="transmembrane region" description="Helical" evidence="1">
    <location>
        <begin position="79"/>
        <end position="101"/>
    </location>
</feature>
<dbReference type="EMBL" id="LZEU01000001">
    <property type="protein sequence ID" value="MBC9249861.1"/>
    <property type="molecule type" value="Genomic_DNA"/>
</dbReference>
<comment type="caution">
    <text evidence="2">The sequence shown here is derived from an EMBL/GenBank/DDBJ whole genome shotgun (WGS) entry which is preliminary data.</text>
</comment>
<reference evidence="2 3" key="1">
    <citation type="submission" date="2016-06" db="EMBL/GenBank/DDBJ databases">
        <authorList>
            <person name="Ramos C."/>
            <person name="Pintado A."/>
            <person name="Crespo-Gomez J.I."/>
        </authorList>
    </citation>
    <scope>NUCLEOTIDE SEQUENCE [LARGE SCALE GENOMIC DNA]</scope>
    <source>
        <strain evidence="2 3">AVO110</strain>
    </source>
</reference>
<feature type="transmembrane region" description="Helical" evidence="1">
    <location>
        <begin position="113"/>
        <end position="130"/>
    </location>
</feature>
<evidence type="ECO:0000313" key="3">
    <source>
        <dbReference type="Proteomes" id="UP000744555"/>
    </source>
</evidence>
<keyword evidence="1" id="KW-0472">Membrane</keyword>